<proteinExistence type="predicted"/>
<keyword evidence="3" id="KW-1185">Reference proteome</keyword>
<gene>
    <name evidence="2" type="ORF">Ocin01_20115</name>
</gene>
<feature type="chain" id="PRO_5008903348" evidence="1">
    <location>
        <begin position="25"/>
        <end position="81"/>
    </location>
</feature>
<dbReference type="AlphaFoldDB" id="A0A1D2M0S5"/>
<sequence>MTNIVFLFAHLCVILVVLMAQVQGQACRFSGEGCRTADLCEPTNSCCCSGECDVGPGQAWAFVNEISLQNIIRGKLFKRNG</sequence>
<comment type="caution">
    <text evidence="2">The sequence shown here is derived from an EMBL/GenBank/DDBJ whole genome shotgun (WGS) entry which is preliminary data.</text>
</comment>
<dbReference type="EMBL" id="LJIJ01008239">
    <property type="protein sequence ID" value="ODM86567.1"/>
    <property type="molecule type" value="Genomic_DNA"/>
</dbReference>
<protein>
    <submittedName>
        <fullName evidence="2">Uncharacterized protein</fullName>
    </submittedName>
</protein>
<keyword evidence="1" id="KW-0732">Signal</keyword>
<evidence type="ECO:0000256" key="1">
    <source>
        <dbReference type="SAM" id="SignalP"/>
    </source>
</evidence>
<evidence type="ECO:0000313" key="2">
    <source>
        <dbReference type="EMBL" id="ODM86567.1"/>
    </source>
</evidence>
<dbReference type="Proteomes" id="UP000094527">
    <property type="component" value="Unassembled WGS sequence"/>
</dbReference>
<feature type="signal peptide" evidence="1">
    <location>
        <begin position="1"/>
        <end position="24"/>
    </location>
</feature>
<name>A0A1D2M0S5_ORCCI</name>
<accession>A0A1D2M0S5</accession>
<reference evidence="2 3" key="1">
    <citation type="journal article" date="2016" name="Genome Biol. Evol.">
        <title>Gene Family Evolution Reflects Adaptation to Soil Environmental Stressors in the Genome of the Collembolan Orchesella cincta.</title>
        <authorList>
            <person name="Faddeeva-Vakhrusheva A."/>
            <person name="Derks M.F."/>
            <person name="Anvar S.Y."/>
            <person name="Agamennone V."/>
            <person name="Suring W."/>
            <person name="Smit S."/>
            <person name="van Straalen N.M."/>
            <person name="Roelofs D."/>
        </authorList>
    </citation>
    <scope>NUCLEOTIDE SEQUENCE [LARGE SCALE GENOMIC DNA]</scope>
    <source>
        <tissue evidence="2">Mixed pool</tissue>
    </source>
</reference>
<organism evidence="2 3">
    <name type="scientific">Orchesella cincta</name>
    <name type="common">Springtail</name>
    <name type="synonym">Podura cincta</name>
    <dbReference type="NCBI Taxonomy" id="48709"/>
    <lineage>
        <taxon>Eukaryota</taxon>
        <taxon>Metazoa</taxon>
        <taxon>Ecdysozoa</taxon>
        <taxon>Arthropoda</taxon>
        <taxon>Hexapoda</taxon>
        <taxon>Collembola</taxon>
        <taxon>Entomobryomorpha</taxon>
        <taxon>Entomobryoidea</taxon>
        <taxon>Orchesellidae</taxon>
        <taxon>Orchesellinae</taxon>
        <taxon>Orchesella</taxon>
    </lineage>
</organism>
<evidence type="ECO:0000313" key="3">
    <source>
        <dbReference type="Proteomes" id="UP000094527"/>
    </source>
</evidence>